<evidence type="ECO:0000256" key="1">
    <source>
        <dbReference type="ARBA" id="ARBA00024336"/>
    </source>
</evidence>
<proteinExistence type="inferred from homology"/>
<dbReference type="InterPro" id="IPR019384">
    <property type="entry name" value="FHIP"/>
</dbReference>
<reference evidence="3 4" key="1">
    <citation type="submission" date="2023-03" db="EMBL/GenBank/DDBJ databases">
        <title>Genome insight into feeding habits of ladybird beetles.</title>
        <authorList>
            <person name="Li H.-S."/>
            <person name="Huang Y.-H."/>
            <person name="Pang H."/>
        </authorList>
    </citation>
    <scope>NUCLEOTIDE SEQUENCE [LARGE SCALE GENOMIC DNA]</scope>
    <source>
        <strain evidence="3">SYSU_2023b</strain>
        <tissue evidence="3">Whole body</tissue>
    </source>
</reference>
<keyword evidence="4" id="KW-1185">Reference proteome</keyword>
<gene>
    <name evidence="3" type="ORF">WA026_008944</name>
</gene>
<dbReference type="Pfam" id="PF19314">
    <property type="entry name" value="DUF5917"/>
    <property type="match status" value="1"/>
</dbReference>
<sequence length="783" mass="89737">MEWLRNRPFLNKQPRALLCTEEDCDPQACYDSFKEHWQQALKIILRVQQLPTHDDVLGVMNHLEQMVTLLLYDIKKMNKLQLPISNSSKCLDYMLIENILDKLNKWGVRAGKYTNAVRCEQLKIYEMLVSQSRHVLLVHEPFLRPLLSLLKSCQGELFSKEMEKFLVDLLYQLCALLMQNIELIDLFFQQDEKFNKFIIFILLITFVHREDSIGMRARDALLLCMSMSKKNENVATYITEYSNFSILVASGLSGLYSVLPNYLDDIMIPDWHRFTPDDVNDIKGLSTFVTSLEFSNAVAQVAHPSIRKQLQEFMYRGFLIPVLGPALLQNNVEEQVASMAYSELVLRTVTHPGLLYSLLQFLLKMEYDGHRLLDILIQRISSENNQLVLVTLSLFDTMIDLNCEDLMLELVFQYLQPCLHLMLSQRKNLLLLDPYCNSFEKLLLLSPSSCDIDSNSPKLDVSETQWNQTNSQQSLCGRYDSYLYDARNRIGSCQVACASWSNTYNGGESLQDDAKCTENTFNSLPSSNESIGYESLNLKLEESHQETNLPFWKISSNKNSITKSLSTVPIETGNELNSSGNAGPFLTILLHRLNNYLSNSFYVNLHITGLISRLAIFPQALLRTYLIDHSLVLQPDVPSLIQIIGSLKQKIDEYMNKKADRVTLIKYARHFLIERETRLINARRHVIEQCNAEMNEFFQRNGPKRRSLNLPSISGMFGRRSGNNLDQGVPLVSTVENPLDRAYPKFNEGQHVALCAVLLDEWVKELGAIAQEHTIAQLANLLK</sequence>
<name>A0AAW1VBN2_9CUCU</name>
<protein>
    <recommendedName>
        <fullName evidence="2">FHF complex subunit HOOK-interacting protein C-terminal domain-containing protein</fullName>
    </recommendedName>
</protein>
<dbReference type="PANTHER" id="PTHR21705:SF11">
    <property type="entry name" value="FHIP FAMILY PROTEIN CG3558"/>
    <property type="match status" value="1"/>
</dbReference>
<comment type="caution">
    <text evidence="3">The sequence shown here is derived from an EMBL/GenBank/DDBJ whole genome shotgun (WGS) entry which is preliminary data.</text>
</comment>
<dbReference type="InterPro" id="IPR045668">
    <property type="entry name" value="FHIP_KELAA_motif"/>
</dbReference>
<accession>A0AAW1VBN2</accession>
<evidence type="ECO:0000313" key="3">
    <source>
        <dbReference type="EMBL" id="KAK9890137.1"/>
    </source>
</evidence>
<dbReference type="PANTHER" id="PTHR21705">
    <property type="entry name" value="RAI16 PROTEIN-RELATED"/>
    <property type="match status" value="1"/>
</dbReference>
<dbReference type="Pfam" id="PF10257">
    <property type="entry name" value="RAI16-like"/>
    <property type="match status" value="1"/>
</dbReference>
<dbReference type="Proteomes" id="UP001431783">
    <property type="component" value="Unassembled WGS sequence"/>
</dbReference>
<evidence type="ECO:0000259" key="2">
    <source>
        <dbReference type="Pfam" id="PF19314"/>
    </source>
</evidence>
<dbReference type="Pfam" id="PF19311">
    <property type="entry name" value="KELAA"/>
    <property type="match status" value="1"/>
</dbReference>
<dbReference type="InterPro" id="IPR045669">
    <property type="entry name" value="FHIP_C"/>
</dbReference>
<dbReference type="EMBL" id="JARQZJ010000124">
    <property type="protein sequence ID" value="KAK9890137.1"/>
    <property type="molecule type" value="Genomic_DNA"/>
</dbReference>
<dbReference type="AlphaFoldDB" id="A0AAW1VBN2"/>
<feature type="domain" description="FHF complex subunit HOOK-interacting protein C-terminal" evidence="2">
    <location>
        <begin position="583"/>
        <end position="674"/>
    </location>
</feature>
<evidence type="ECO:0000313" key="4">
    <source>
        <dbReference type="Proteomes" id="UP001431783"/>
    </source>
</evidence>
<organism evidence="3 4">
    <name type="scientific">Henosepilachna vigintioctopunctata</name>
    <dbReference type="NCBI Taxonomy" id="420089"/>
    <lineage>
        <taxon>Eukaryota</taxon>
        <taxon>Metazoa</taxon>
        <taxon>Ecdysozoa</taxon>
        <taxon>Arthropoda</taxon>
        <taxon>Hexapoda</taxon>
        <taxon>Insecta</taxon>
        <taxon>Pterygota</taxon>
        <taxon>Neoptera</taxon>
        <taxon>Endopterygota</taxon>
        <taxon>Coleoptera</taxon>
        <taxon>Polyphaga</taxon>
        <taxon>Cucujiformia</taxon>
        <taxon>Coccinelloidea</taxon>
        <taxon>Coccinellidae</taxon>
        <taxon>Epilachninae</taxon>
        <taxon>Epilachnini</taxon>
        <taxon>Henosepilachna</taxon>
    </lineage>
</organism>
<comment type="similarity">
    <text evidence="1">Belongs to the FHIP family.</text>
</comment>